<dbReference type="EMBL" id="BK029940">
    <property type="protein sequence ID" value="DAD55800.1"/>
    <property type="molecule type" value="Genomic_DNA"/>
</dbReference>
<protein>
    <submittedName>
        <fullName evidence="1">Uncharacterized protein</fullName>
    </submittedName>
</protein>
<organism evidence="1">
    <name type="scientific">Bacteriophage sp</name>
    <dbReference type="NCBI Taxonomy" id="38018"/>
    <lineage>
        <taxon>Viruses</taxon>
    </lineage>
</organism>
<accession>A0A8D9PEP2</accession>
<name>A0A8D9PEP2_9VIRU</name>
<evidence type="ECO:0000313" key="1">
    <source>
        <dbReference type="EMBL" id="DAD55800.1"/>
    </source>
</evidence>
<sequence length="96" mass="11544">MFLSHFNLPTHPPFLKCNGGEVFLKHQREIFFPLRFSQLFSRNIQQFNHPFSPLIFHSPFHYKQFFINFISESISTSTHQITLPNPYLSKLELKYR</sequence>
<reference evidence="1" key="1">
    <citation type="journal article" date="2021" name="Proc. Natl. Acad. Sci. U.S.A.">
        <title>A Catalog of Tens of Thousands of Viruses from Human Metagenomes Reveals Hidden Associations with Chronic Diseases.</title>
        <authorList>
            <person name="Tisza M.J."/>
            <person name="Buck C.B."/>
        </authorList>
    </citation>
    <scope>NUCLEOTIDE SEQUENCE</scope>
    <source>
        <strain evidence="1">CtOZu12</strain>
    </source>
</reference>
<proteinExistence type="predicted"/>